<protein>
    <submittedName>
        <fullName evidence="3">Diguanylate cyclase (GGDEF)-like protein</fullName>
    </submittedName>
</protein>
<dbReference type="InterPro" id="IPR000014">
    <property type="entry name" value="PAS"/>
</dbReference>
<dbReference type="SMART" id="SM00267">
    <property type="entry name" value="GGDEF"/>
    <property type="match status" value="1"/>
</dbReference>
<dbReference type="InterPro" id="IPR029787">
    <property type="entry name" value="Nucleotide_cyclase"/>
</dbReference>
<dbReference type="Gene3D" id="3.20.20.450">
    <property type="entry name" value="EAL domain"/>
    <property type="match status" value="1"/>
</dbReference>
<name>A0AB73T3C3_9FIRM</name>
<dbReference type="PANTHER" id="PTHR33121">
    <property type="entry name" value="CYCLIC DI-GMP PHOSPHODIESTERASE PDEF"/>
    <property type="match status" value="1"/>
</dbReference>
<dbReference type="CDD" id="cd00130">
    <property type="entry name" value="PAS"/>
    <property type="match status" value="1"/>
</dbReference>
<dbReference type="PANTHER" id="PTHR33121:SF70">
    <property type="entry name" value="SIGNALING PROTEIN YKOW"/>
    <property type="match status" value="1"/>
</dbReference>
<dbReference type="InterPro" id="IPR043128">
    <property type="entry name" value="Rev_trsase/Diguanyl_cyclase"/>
</dbReference>
<keyword evidence="4" id="KW-1185">Reference proteome</keyword>
<dbReference type="Pfam" id="PF08447">
    <property type="entry name" value="PAS_3"/>
    <property type="match status" value="1"/>
</dbReference>
<evidence type="ECO:0000259" key="2">
    <source>
        <dbReference type="PROSITE" id="PS50887"/>
    </source>
</evidence>
<dbReference type="InterPro" id="IPR000160">
    <property type="entry name" value="GGDEF_dom"/>
</dbReference>
<evidence type="ECO:0000313" key="3">
    <source>
        <dbReference type="EMBL" id="PWJ74730.1"/>
    </source>
</evidence>
<dbReference type="EMBL" id="QGGY01000008">
    <property type="protein sequence ID" value="PWJ74730.1"/>
    <property type="molecule type" value="Genomic_DNA"/>
</dbReference>
<feature type="domain" description="GGDEF" evidence="2">
    <location>
        <begin position="160"/>
        <end position="292"/>
    </location>
</feature>
<dbReference type="InterPro" id="IPR035919">
    <property type="entry name" value="EAL_sf"/>
</dbReference>
<dbReference type="Proteomes" id="UP000245412">
    <property type="component" value="Unassembled WGS sequence"/>
</dbReference>
<evidence type="ECO:0000313" key="4">
    <source>
        <dbReference type="Proteomes" id="UP000245412"/>
    </source>
</evidence>
<organism evidence="3 4">
    <name type="scientific">Murimonas intestini</name>
    <dbReference type="NCBI Taxonomy" id="1337051"/>
    <lineage>
        <taxon>Bacteria</taxon>
        <taxon>Bacillati</taxon>
        <taxon>Bacillota</taxon>
        <taxon>Clostridia</taxon>
        <taxon>Lachnospirales</taxon>
        <taxon>Lachnospiraceae</taxon>
        <taxon>Murimonas</taxon>
    </lineage>
</organism>
<accession>A0AB73T3C3</accession>
<dbReference type="SUPFAM" id="SSF141868">
    <property type="entry name" value="EAL domain-like"/>
    <property type="match status" value="1"/>
</dbReference>
<dbReference type="InterPro" id="IPR035965">
    <property type="entry name" value="PAS-like_dom_sf"/>
</dbReference>
<dbReference type="InterPro" id="IPR013655">
    <property type="entry name" value="PAS_fold_3"/>
</dbReference>
<dbReference type="SUPFAM" id="SSF55073">
    <property type="entry name" value="Nucleotide cyclase"/>
    <property type="match status" value="1"/>
</dbReference>
<comment type="caution">
    <text evidence="3">The sequence shown here is derived from an EMBL/GenBank/DDBJ whole genome shotgun (WGS) entry which is preliminary data.</text>
</comment>
<evidence type="ECO:0000259" key="1">
    <source>
        <dbReference type="PROSITE" id="PS50883"/>
    </source>
</evidence>
<dbReference type="Gene3D" id="3.30.70.270">
    <property type="match status" value="1"/>
</dbReference>
<reference evidence="3 4" key="1">
    <citation type="submission" date="2018-05" db="EMBL/GenBank/DDBJ databases">
        <authorList>
            <person name="Goeker M."/>
            <person name="Huntemann M."/>
            <person name="Clum A."/>
            <person name="Pillay M."/>
            <person name="Palaniappan K."/>
            <person name="Varghese N."/>
            <person name="Mikhailova N."/>
            <person name="Stamatis D."/>
            <person name="Reddy T."/>
            <person name="Daum C."/>
            <person name="Shapiro N."/>
            <person name="Ivanova N."/>
            <person name="Kyrpides N."/>
            <person name="Woyke T."/>
        </authorList>
    </citation>
    <scope>NUCLEOTIDE SEQUENCE [LARGE SCALE GENOMIC DNA]</scope>
    <source>
        <strain evidence="3 4">DSM 26524</strain>
    </source>
</reference>
<dbReference type="GO" id="GO:0071111">
    <property type="term" value="F:cyclic-guanylate-specific phosphodiesterase activity"/>
    <property type="evidence" value="ECO:0007669"/>
    <property type="project" value="InterPro"/>
</dbReference>
<dbReference type="Pfam" id="PF00990">
    <property type="entry name" value="GGDEF"/>
    <property type="match status" value="1"/>
</dbReference>
<gene>
    <name evidence="3" type="ORF">C7383_108160</name>
</gene>
<dbReference type="SMART" id="SM00052">
    <property type="entry name" value="EAL"/>
    <property type="match status" value="1"/>
</dbReference>
<proteinExistence type="predicted"/>
<dbReference type="PROSITE" id="PS50883">
    <property type="entry name" value="EAL"/>
    <property type="match status" value="1"/>
</dbReference>
<dbReference type="PROSITE" id="PS50887">
    <property type="entry name" value="GGDEF"/>
    <property type="match status" value="1"/>
</dbReference>
<dbReference type="InterPro" id="IPR050706">
    <property type="entry name" value="Cyclic-di-GMP_PDE-like"/>
</dbReference>
<sequence length="557" mass="63371">MIKKEIFQSFSIDPYLFYDALTNSTDDYIYIVNMSNDTSLVSENMYHDFDLPGLLVEGLIPLWGNLIHERDQKRYYKSIETMMNGDTDEHNVEYQIRNRSNEYIWVVCRGLLKRDENGVPLMFAGIVTNLGSRGKIDNITGLFTETSCKGKVDTLIENQEEGGILLLGLDDFSHINKLNDHIFGDAVLRQFAQTVQSLLPIQAEMYRFDGDSFAIVYTDADTDMILDLYEKIHAYCNRQHEVDDISYFCTVSGGIAMIGKDGDNYLDLIKFASSALEASKYKGKNMCTLFSQELIQEKMRQLSIADQLQNSLISGMEGFYLVYQPLTDARTMKVNGAEALLRWQNSHCPNVGPDEFIPILETMGLINQVGRWVIQNAARTCREWLKYNPDFVMNINISYIQILDDQLIPFIKSTLDEIGLDSKHIVIELTESCFVTEMNSLAETFRQLRELNIRLAMDDFGTGYSSLGMLAQSPADIVKIDRLFISSIHVNSFNRSFINAVIQLCHSVGITVCVEGVEQKEELSAVLDINADTIQGFYISRPILPDEFKSLYLIKQD</sequence>
<dbReference type="RefSeq" id="WP_109627440.1">
    <property type="nucleotide sequence ID" value="NZ_CABJAT010000003.1"/>
</dbReference>
<dbReference type="SUPFAM" id="SSF55785">
    <property type="entry name" value="PYP-like sensor domain (PAS domain)"/>
    <property type="match status" value="1"/>
</dbReference>
<dbReference type="Pfam" id="PF00563">
    <property type="entry name" value="EAL"/>
    <property type="match status" value="1"/>
</dbReference>
<feature type="domain" description="EAL" evidence="1">
    <location>
        <begin position="301"/>
        <end position="556"/>
    </location>
</feature>
<dbReference type="AlphaFoldDB" id="A0AB73T3C3"/>
<dbReference type="NCBIfam" id="TIGR00254">
    <property type="entry name" value="GGDEF"/>
    <property type="match status" value="1"/>
</dbReference>
<dbReference type="CDD" id="cd01948">
    <property type="entry name" value="EAL"/>
    <property type="match status" value="1"/>
</dbReference>
<dbReference type="CDD" id="cd01949">
    <property type="entry name" value="GGDEF"/>
    <property type="match status" value="1"/>
</dbReference>
<dbReference type="Gene3D" id="3.30.450.20">
    <property type="entry name" value="PAS domain"/>
    <property type="match status" value="1"/>
</dbReference>
<dbReference type="InterPro" id="IPR001633">
    <property type="entry name" value="EAL_dom"/>
</dbReference>